<accession>A0A024QHG5</accession>
<dbReference type="CDD" id="cd11527">
    <property type="entry name" value="NTP-PPase_dUTPase"/>
    <property type="match status" value="1"/>
</dbReference>
<evidence type="ECO:0000313" key="1">
    <source>
        <dbReference type="EMBL" id="CDQ41934.1"/>
    </source>
</evidence>
<dbReference type="eggNOG" id="COG4508">
    <property type="taxonomic scope" value="Bacteria"/>
</dbReference>
<dbReference type="EMBL" id="CCDP010000003">
    <property type="protein sequence ID" value="CDQ41934.1"/>
    <property type="molecule type" value="Genomic_DNA"/>
</dbReference>
<dbReference type="Pfam" id="PF08761">
    <property type="entry name" value="dUTPase_2"/>
    <property type="match status" value="2"/>
</dbReference>
<proteinExistence type="predicted"/>
<dbReference type="OrthoDB" id="5506143at2"/>
<keyword evidence="2" id="KW-1185">Reference proteome</keyword>
<name>A0A024QHG5_9BACI</name>
<dbReference type="PIRSF" id="PIRSF030140">
    <property type="entry name" value="UCP030140"/>
    <property type="match status" value="1"/>
</dbReference>
<dbReference type="InterPro" id="IPR014871">
    <property type="entry name" value="dUTPase/dCTP_pyrophosphatase"/>
</dbReference>
<sequence length="209" mass="24409">MKLNKLFSVQKEYNDQVKKEHSLQNQNLLSQEILALQVKVGQSANEWRGFKFWSEDRAPRTEYICKVCEGSEEISRETAIGHPEDGYDVFEVDVNCPLCEDVEKDKNPLLEEYVDCLSFILSIGLYDPRYKRADITPRKMDSVLDQFIYIGNKIGDFACYRTRGNYQQLINYFLGLGRMLQFTDDQIEEAYLCKFDTKNHKSNAELKNI</sequence>
<dbReference type="Proteomes" id="UP000028875">
    <property type="component" value="Unassembled WGS sequence"/>
</dbReference>
<dbReference type="RefSeq" id="WP_038246999.1">
    <property type="nucleotide sequence ID" value="NZ_BNER01000008.1"/>
</dbReference>
<dbReference type="InterPro" id="IPR016947">
    <property type="entry name" value="UCP030140"/>
</dbReference>
<dbReference type="STRING" id="1462526.BN990_04313"/>
<reference evidence="2" key="2">
    <citation type="submission" date="2014-05" db="EMBL/GenBank/DDBJ databases">
        <title>Draft genome sequence of Virgibacillus massiliensis Vm-5.</title>
        <authorList>
            <person name="Khelaifia S."/>
            <person name="Croce O."/>
            <person name="Lagier J.C."/>
            <person name="Raoult D."/>
        </authorList>
    </citation>
    <scope>NUCLEOTIDE SEQUENCE [LARGE SCALE GENOMIC DNA]</scope>
    <source>
        <strain evidence="2">Vm-5</strain>
    </source>
</reference>
<evidence type="ECO:0000313" key="2">
    <source>
        <dbReference type="Proteomes" id="UP000028875"/>
    </source>
</evidence>
<dbReference type="Gene3D" id="1.10.4010.10">
    <property type="entry name" value="Type II deoxyuridine triphosphatase"/>
    <property type="match status" value="1"/>
</dbReference>
<dbReference type="AlphaFoldDB" id="A0A024QHG5"/>
<dbReference type="SUPFAM" id="SSF101386">
    <property type="entry name" value="all-alpha NTP pyrophosphatases"/>
    <property type="match status" value="1"/>
</dbReference>
<comment type="caution">
    <text evidence="1">The sequence shown here is derived from an EMBL/GenBank/DDBJ whole genome shotgun (WGS) entry which is preliminary data.</text>
</comment>
<reference evidence="1 2" key="1">
    <citation type="submission" date="2014-03" db="EMBL/GenBank/DDBJ databases">
        <authorList>
            <person name="Urmite Genomes U."/>
        </authorList>
    </citation>
    <scope>NUCLEOTIDE SEQUENCE [LARGE SCALE GENOMIC DNA]</scope>
    <source>
        <strain evidence="1 2">Vm-5</strain>
    </source>
</reference>
<organism evidence="1 2">
    <name type="scientific">Virgibacillus massiliensis</name>
    <dbReference type="NCBI Taxonomy" id="1462526"/>
    <lineage>
        <taxon>Bacteria</taxon>
        <taxon>Bacillati</taxon>
        <taxon>Bacillota</taxon>
        <taxon>Bacilli</taxon>
        <taxon>Bacillales</taxon>
        <taxon>Bacillaceae</taxon>
        <taxon>Virgibacillus</taxon>
    </lineage>
</organism>
<protein>
    <submittedName>
        <fullName evidence="1">dUTPase</fullName>
    </submittedName>
</protein>
<gene>
    <name evidence="1" type="ORF">BN990_04313</name>
</gene>